<evidence type="ECO:0000313" key="2">
    <source>
        <dbReference type="Proteomes" id="UP000002218"/>
    </source>
</evidence>
<reference evidence="1 2" key="2">
    <citation type="journal article" date="2010" name="Stand. Genomic Sci.">
        <title>Complete genome sequence of Nakamurella multipartita type strain (Y-104).</title>
        <authorList>
            <person name="Tice H."/>
            <person name="Mayilraj S."/>
            <person name="Sims D."/>
            <person name="Lapidus A."/>
            <person name="Nolan M."/>
            <person name="Lucas S."/>
            <person name="Glavina Del Rio T."/>
            <person name="Copeland A."/>
            <person name="Cheng J.F."/>
            <person name="Meincke L."/>
            <person name="Bruce D."/>
            <person name="Goodwin L."/>
            <person name="Pitluck S."/>
            <person name="Ivanova N."/>
            <person name="Mavromatis K."/>
            <person name="Ovchinnikova G."/>
            <person name="Pati A."/>
            <person name="Chen A."/>
            <person name="Palaniappan K."/>
            <person name="Land M."/>
            <person name="Hauser L."/>
            <person name="Chang Y.J."/>
            <person name="Jeffries C.D."/>
            <person name="Detter J.C."/>
            <person name="Brettin T."/>
            <person name="Rohde M."/>
            <person name="Goker M."/>
            <person name="Bristow J."/>
            <person name="Eisen J.A."/>
            <person name="Markowitz V."/>
            <person name="Hugenholtz P."/>
            <person name="Kyrpides N.C."/>
            <person name="Klenk H.P."/>
            <person name="Chen F."/>
        </authorList>
    </citation>
    <scope>NUCLEOTIDE SEQUENCE [LARGE SCALE GENOMIC DNA]</scope>
    <source>
        <strain evidence="2">ATCC 700099 / DSM 44233 / CIP 104796 / JCM 9543 / NBRC 105858 / Y-104</strain>
    </source>
</reference>
<dbReference type="KEGG" id="nml:Namu_0641"/>
<accession>C8X880</accession>
<protein>
    <submittedName>
        <fullName evidence="1">Uncharacterized protein</fullName>
    </submittedName>
</protein>
<sequence length="234" mass="24491" precursor="true">MNARTAWRWPLRSRGRLIALVLAALALALLTKTILDSGGSTAAAPAGPTGAPGIVAASTGTTRPTAVPTNPAECVALWVKGPDRDACLYREYGITPSDHPSRNPGTRSSTTPVMIGVPVTTTIEGAASGYVPETDQAAALEVAARFVDAWYAGGSDQAWQDQVSRWADPTLARQLPTLNRDLLPGSRRETEPAMRAFQPGLASTGVATNNGSLALTVIYTDAGWRVVTVTVEAP</sequence>
<keyword evidence="2" id="KW-1185">Reference proteome</keyword>
<dbReference type="HOGENOM" id="CLU_1184026_0_0_11"/>
<gene>
    <name evidence="1" type="ordered locus">Namu_0641</name>
</gene>
<dbReference type="EMBL" id="CP001737">
    <property type="protein sequence ID" value="ACV77056.1"/>
    <property type="molecule type" value="Genomic_DNA"/>
</dbReference>
<organism evidence="1 2">
    <name type="scientific">Nakamurella multipartita (strain ATCC 700099 / DSM 44233 / CIP 104796 / JCM 9543 / NBRC 105858 / Y-104)</name>
    <name type="common">Microsphaera multipartita</name>
    <dbReference type="NCBI Taxonomy" id="479431"/>
    <lineage>
        <taxon>Bacteria</taxon>
        <taxon>Bacillati</taxon>
        <taxon>Actinomycetota</taxon>
        <taxon>Actinomycetes</taxon>
        <taxon>Nakamurellales</taxon>
        <taxon>Nakamurellaceae</taxon>
        <taxon>Nakamurella</taxon>
    </lineage>
</organism>
<proteinExistence type="predicted"/>
<dbReference type="Proteomes" id="UP000002218">
    <property type="component" value="Chromosome"/>
</dbReference>
<evidence type="ECO:0000313" key="1">
    <source>
        <dbReference type="EMBL" id="ACV77056.1"/>
    </source>
</evidence>
<dbReference type="InParanoid" id="C8X880"/>
<dbReference type="AlphaFoldDB" id="C8X880"/>
<dbReference type="STRING" id="479431.Namu_0641"/>
<dbReference type="RefSeq" id="WP_015745972.1">
    <property type="nucleotide sequence ID" value="NC_013235.1"/>
</dbReference>
<dbReference type="OrthoDB" id="3555448at2"/>
<reference evidence="2" key="1">
    <citation type="submission" date="2009-09" db="EMBL/GenBank/DDBJ databases">
        <title>The complete genome of Nakamurella multipartita DSM 44233.</title>
        <authorList>
            <consortium name="US DOE Joint Genome Institute (JGI-PGF)"/>
            <person name="Lucas S."/>
            <person name="Copeland A."/>
            <person name="Lapidus A."/>
            <person name="Glavina del Rio T."/>
            <person name="Dalin E."/>
            <person name="Tice H."/>
            <person name="Bruce D."/>
            <person name="Goodwin L."/>
            <person name="Pitluck S."/>
            <person name="Kyrpides N."/>
            <person name="Mavromatis K."/>
            <person name="Ivanova N."/>
            <person name="Ovchinnikova G."/>
            <person name="Sims D."/>
            <person name="Meincke L."/>
            <person name="Brettin T."/>
            <person name="Detter J.C."/>
            <person name="Han C."/>
            <person name="Larimer F."/>
            <person name="Land M."/>
            <person name="Hauser L."/>
            <person name="Markowitz V."/>
            <person name="Cheng J.-F."/>
            <person name="Hugenholtz P."/>
            <person name="Woyke T."/>
            <person name="Wu D."/>
            <person name="Klenk H.-P."/>
            <person name="Eisen J.A."/>
        </authorList>
    </citation>
    <scope>NUCLEOTIDE SEQUENCE [LARGE SCALE GENOMIC DNA]</scope>
    <source>
        <strain evidence="2">ATCC 700099 / DSM 44233 / CIP 104796 / JCM 9543 / NBRC 105858 / Y-104</strain>
    </source>
</reference>
<name>C8X880_NAKMY</name>